<dbReference type="PANTHER" id="PTHR30570">
    <property type="entry name" value="PERIPLASMIC PHOSPHATE BINDING COMPONENT OF PHOSPHATE ABC TRANSPORTER"/>
    <property type="match status" value="1"/>
</dbReference>
<reference evidence="6 7" key="1">
    <citation type="submission" date="2024-04" db="EMBL/GenBank/DDBJ databases">
        <title>Okeanomitos corallinicola gen. &amp; sp. nov. (Nostocales, Cyanobacteria), a new toxic marine heterocyst-forming cyanobacterium from a coral reef.</title>
        <authorList>
            <person name="Li H."/>
            <person name="Li R."/>
            <person name="Kang J."/>
            <person name="Hii K.S."/>
            <person name="Mohamed H.F."/>
            <person name="Xu X."/>
            <person name="Luo Z."/>
        </authorList>
    </citation>
    <scope>NUCLEOTIDE SEQUENCE [LARGE SCALE GENOMIC DNA]</scope>
    <source>
        <strain evidence="6 7">TIOX110</strain>
    </source>
</reference>
<dbReference type="Gene3D" id="3.40.190.10">
    <property type="entry name" value="Periplasmic binding protein-like II"/>
    <property type="match status" value="2"/>
</dbReference>
<feature type="transmembrane region" description="Helical" evidence="4">
    <location>
        <begin position="357"/>
        <end position="379"/>
    </location>
</feature>
<keyword evidence="4" id="KW-0472">Membrane</keyword>
<sequence length="980" mass="107465">MRKQKKNDNVILNLALSLALATTPLSISLFASLPVLAESQSDQPGFSLPEIVESGTKIRIDGSSNLLMINQGLKDSFEKQFAGTQVEISNNGADLAIKDLLDGKIDIAAMGRGITPAEKVQGLEQIRLRREKIAIIVSADNPFPGNLTSKQFAQIFRGEITDWSEIGGKSGKIRFIDHPENSDTRNSLRDYPFFQSQDFSTGKNAILVEDNQIDKIVKELGQEGISYALANQVSKLADVRVLTVEGLTPDDSEYPFSQPLVYVYKKNPNSAVASFLGYTLAPIGKKAIIAAREAEAAMIAAKTLQNVTTTSGTNSPSESKSSLTAVESETATSAVNSRNDQQFVNPVDNNPFEDKNLIFLIALSSLPIIGLASFLALWLKKKQSSTSQNIDSQETSLTYISSTTETTPETTEEHIIIDPLASSTNTNGNSNSHNNNSTIINTDDNLIYISKENHSVNTNGTTKNNNTTEKIGENIDFDDPTIALDCGEVVWDTEAPVAVVNTAYSSVSNIPKIPVNYLEIRADYDLDKSLSDLLNEETDIQPEDKNNLPEMLNGYDLSSQESQTSLADLLNEDVDLSSQEATNALLEILNENPDLSSQESQTSLADLLDENTNELDQKSTNSLLEKVGILVARNDIDPNTSLSELLDIISNSNSGDINAESNNEILKSLDLSTDQSNSRSIDSLADLLGISSSAEEETELGTKSVTDEAQQLISELSDELSEVFNDLIDEVDEQELNADLARELSLNLPVNSNHFPDFVVDEEIVSDINTENVSLNLDLNNQIQTTELTVADINGNSSIVFTPRTPKWAYISWYISENQKAIAKNQGGYVLLVRLYDATDIDLSYQNPQLVQQYECEEVICDCYVAIPTSNRDYLAEIGYLTQNNTWLCMARSSKVRIFSRPSGDFWFVADTELVIHGSTEPGATVTIGGHQIKLQPDGTFHLRVPFSENLLKYMMTACSADGESSVTILKKFFLENADN</sequence>
<dbReference type="RefSeq" id="WP_353931826.1">
    <property type="nucleotide sequence ID" value="NZ_CP150886.1"/>
</dbReference>
<dbReference type="InterPro" id="IPR032585">
    <property type="entry name" value="DUF4912"/>
</dbReference>
<evidence type="ECO:0000313" key="7">
    <source>
        <dbReference type="Proteomes" id="UP001483337"/>
    </source>
</evidence>
<dbReference type="SUPFAM" id="SSF53850">
    <property type="entry name" value="Periplasmic binding protein-like II"/>
    <property type="match status" value="1"/>
</dbReference>
<proteinExistence type="predicted"/>
<dbReference type="InterPro" id="IPR024370">
    <property type="entry name" value="PBP_domain"/>
</dbReference>
<dbReference type="EMBL" id="CP150886">
    <property type="protein sequence ID" value="WZB88921.1"/>
    <property type="molecule type" value="Genomic_DNA"/>
</dbReference>
<keyword evidence="7" id="KW-1185">Reference proteome</keyword>
<feature type="region of interest" description="Disordered" evidence="3">
    <location>
        <begin position="307"/>
        <end position="347"/>
    </location>
</feature>
<feature type="domain" description="PBP" evidence="5">
    <location>
        <begin position="56"/>
        <end position="280"/>
    </location>
</feature>
<dbReference type="InterPro" id="IPR050811">
    <property type="entry name" value="Phosphate_ABC_transporter"/>
</dbReference>
<feature type="coiled-coil region" evidence="2">
    <location>
        <begin position="717"/>
        <end position="744"/>
    </location>
</feature>
<keyword evidence="2" id="KW-0175">Coiled coil</keyword>
<keyword evidence="1" id="KW-0732">Signal</keyword>
<dbReference type="Pfam" id="PF12849">
    <property type="entry name" value="PBP_like_2"/>
    <property type="match status" value="1"/>
</dbReference>
<evidence type="ECO:0000256" key="2">
    <source>
        <dbReference type="SAM" id="Coils"/>
    </source>
</evidence>
<name>A0ABZ2UVA9_9CYAN</name>
<gene>
    <name evidence="6" type="ORF">WJM97_04360</name>
</gene>
<evidence type="ECO:0000259" key="5">
    <source>
        <dbReference type="Pfam" id="PF12849"/>
    </source>
</evidence>
<keyword evidence="4" id="KW-1133">Transmembrane helix</keyword>
<dbReference type="Pfam" id="PF16258">
    <property type="entry name" value="DUF4912"/>
    <property type="match status" value="1"/>
</dbReference>
<evidence type="ECO:0000256" key="3">
    <source>
        <dbReference type="SAM" id="MobiDB-lite"/>
    </source>
</evidence>
<accession>A0ABZ2UVA9</accession>
<evidence type="ECO:0000313" key="6">
    <source>
        <dbReference type="EMBL" id="WZB88921.1"/>
    </source>
</evidence>
<organism evidence="6 7">
    <name type="scientific">Okeanomitos corallinicola TIOX110</name>
    <dbReference type="NCBI Taxonomy" id="3133117"/>
    <lineage>
        <taxon>Bacteria</taxon>
        <taxon>Bacillati</taxon>
        <taxon>Cyanobacteriota</taxon>
        <taxon>Cyanophyceae</taxon>
        <taxon>Nostocales</taxon>
        <taxon>Aphanizomenonaceae</taxon>
        <taxon>Okeanomitos</taxon>
    </lineage>
</organism>
<keyword evidence="4" id="KW-0812">Transmembrane</keyword>
<dbReference type="Proteomes" id="UP001483337">
    <property type="component" value="Chromosome"/>
</dbReference>
<protein>
    <submittedName>
        <fullName evidence="6">Substrate-binding domain-containing protein</fullName>
    </submittedName>
</protein>
<dbReference type="PANTHER" id="PTHR30570:SF1">
    <property type="entry name" value="PHOSPHATE-BINDING PROTEIN PSTS"/>
    <property type="match status" value="1"/>
</dbReference>
<evidence type="ECO:0000256" key="4">
    <source>
        <dbReference type="SAM" id="Phobius"/>
    </source>
</evidence>
<evidence type="ECO:0000256" key="1">
    <source>
        <dbReference type="ARBA" id="ARBA00022729"/>
    </source>
</evidence>